<dbReference type="Proteomes" id="UP001320898">
    <property type="component" value="Unassembled WGS sequence"/>
</dbReference>
<keyword evidence="6" id="KW-0255">Endonuclease</keyword>
<evidence type="ECO:0000256" key="1">
    <source>
        <dbReference type="ARBA" id="ARBA00010923"/>
    </source>
</evidence>
<dbReference type="InterPro" id="IPR000055">
    <property type="entry name" value="Restrct_endonuc_typeI_TRD"/>
</dbReference>
<keyword evidence="6" id="KW-0540">Nuclease</keyword>
<dbReference type="InterPro" id="IPR044946">
    <property type="entry name" value="Restrct_endonuc_typeI_TRD_sf"/>
</dbReference>
<dbReference type="GO" id="GO:0003677">
    <property type="term" value="F:DNA binding"/>
    <property type="evidence" value="ECO:0007669"/>
    <property type="project" value="UniProtKB-KW"/>
</dbReference>
<organism evidence="6 7">
    <name type="scientific">Microbaculum marinisediminis</name>
    <dbReference type="NCBI Taxonomy" id="2931392"/>
    <lineage>
        <taxon>Bacteria</taxon>
        <taxon>Pseudomonadati</taxon>
        <taxon>Pseudomonadota</taxon>
        <taxon>Alphaproteobacteria</taxon>
        <taxon>Hyphomicrobiales</taxon>
        <taxon>Tepidamorphaceae</taxon>
        <taxon>Microbaculum</taxon>
    </lineage>
</organism>
<dbReference type="GO" id="GO:0004519">
    <property type="term" value="F:endonuclease activity"/>
    <property type="evidence" value="ECO:0007669"/>
    <property type="project" value="UniProtKB-KW"/>
</dbReference>
<proteinExistence type="inferred from homology"/>
<gene>
    <name evidence="6" type="ORF">MUB46_02865</name>
</gene>
<evidence type="ECO:0000313" key="7">
    <source>
        <dbReference type="Proteomes" id="UP001320898"/>
    </source>
</evidence>
<comment type="caution">
    <text evidence="6">The sequence shown here is derived from an EMBL/GenBank/DDBJ whole genome shotgun (WGS) entry which is preliminary data.</text>
</comment>
<keyword evidence="7" id="KW-1185">Reference proteome</keyword>
<dbReference type="InterPro" id="IPR052021">
    <property type="entry name" value="Type-I_RS_S_subunit"/>
</dbReference>
<dbReference type="PANTHER" id="PTHR30408:SF12">
    <property type="entry name" value="TYPE I RESTRICTION ENZYME MJAVIII SPECIFICITY SUBUNIT"/>
    <property type="match status" value="1"/>
</dbReference>
<dbReference type="Pfam" id="PF01420">
    <property type="entry name" value="Methylase_S"/>
    <property type="match status" value="2"/>
</dbReference>
<protein>
    <submittedName>
        <fullName evidence="6">Restriction endonuclease subunit S</fullName>
        <ecNumber evidence="6">3.1.21.-</ecNumber>
    </submittedName>
</protein>
<feature type="domain" description="Type I restriction modification DNA specificity" evidence="5">
    <location>
        <begin position="2"/>
        <end position="166"/>
    </location>
</feature>
<dbReference type="SUPFAM" id="SSF116734">
    <property type="entry name" value="DNA methylase specificity domain"/>
    <property type="match status" value="2"/>
</dbReference>
<dbReference type="AlphaFoldDB" id="A0AAW5QVU4"/>
<accession>A0AAW5QVU4</accession>
<evidence type="ECO:0000256" key="2">
    <source>
        <dbReference type="ARBA" id="ARBA00022747"/>
    </source>
</evidence>
<dbReference type="GO" id="GO:0009307">
    <property type="term" value="P:DNA restriction-modification system"/>
    <property type="evidence" value="ECO:0007669"/>
    <property type="project" value="UniProtKB-KW"/>
</dbReference>
<reference evidence="6 7" key="1">
    <citation type="submission" date="2022-04" db="EMBL/GenBank/DDBJ databases">
        <authorList>
            <person name="Ye Y.-Q."/>
            <person name="Du Z.-J."/>
        </authorList>
    </citation>
    <scope>NUCLEOTIDE SEQUENCE [LARGE SCALE GENOMIC DNA]</scope>
    <source>
        <strain evidence="6 7">A6E488</strain>
    </source>
</reference>
<keyword evidence="3" id="KW-0238">DNA-binding</keyword>
<name>A0AAW5QVU4_9HYPH</name>
<feature type="domain" description="Type I restriction modification DNA specificity" evidence="5">
    <location>
        <begin position="202"/>
        <end position="367"/>
    </location>
</feature>
<evidence type="ECO:0000256" key="4">
    <source>
        <dbReference type="SAM" id="Coils"/>
    </source>
</evidence>
<dbReference type="GO" id="GO:0016787">
    <property type="term" value="F:hydrolase activity"/>
    <property type="evidence" value="ECO:0007669"/>
    <property type="project" value="UniProtKB-KW"/>
</dbReference>
<keyword evidence="4" id="KW-0175">Coiled coil</keyword>
<keyword evidence="2" id="KW-0680">Restriction system</keyword>
<evidence type="ECO:0000313" key="6">
    <source>
        <dbReference type="EMBL" id="MCT8970793.1"/>
    </source>
</evidence>
<dbReference type="EMBL" id="JALIDZ010000001">
    <property type="protein sequence ID" value="MCT8970793.1"/>
    <property type="molecule type" value="Genomic_DNA"/>
</dbReference>
<dbReference type="EC" id="3.1.21.-" evidence="6"/>
<dbReference type="Gene3D" id="3.90.220.20">
    <property type="entry name" value="DNA methylase specificity domains"/>
    <property type="match status" value="2"/>
</dbReference>
<evidence type="ECO:0000256" key="3">
    <source>
        <dbReference type="ARBA" id="ARBA00023125"/>
    </source>
</evidence>
<feature type="coiled-coil region" evidence="4">
    <location>
        <begin position="165"/>
        <end position="192"/>
    </location>
</feature>
<sequence length="393" mass="44027">MWSHATLGEVCQIQSGAGFPLKHQGCPKGDFPVFKVGDMNTVGNEDYLIETPNYISEEIRNALGAKVLPPESIVFPKVGGAIATNKKRRIKVASCVDNNIMGLIPDQEKISSDFLAWWMRGIDIYEFSNKANPPSITQATVKDWPIAIPPLEEQQRIVAVLNEAFRGLARARENAEANLQNARELFESIKADELGRCVSDGENVTLSDVAEIKSSLVDPREDSYIDMLHLGAGNMITGTDELIDVKTAREEKLKSGKYLFNETTVLYSKIRPYLRKAARPDFQGLCSADVYPLTPNPDKLDRDFLFHMLLGHDFTEYAISGSDRAGMPKVNRKHLFAYRFELPPLDMQRRIAEVIDEVHISCRALSELANKKIQDIEDLRQSLLQKAFAGELT</sequence>
<comment type="similarity">
    <text evidence="1">Belongs to the type-I restriction system S methylase family.</text>
</comment>
<keyword evidence="6" id="KW-0378">Hydrolase</keyword>
<dbReference type="PANTHER" id="PTHR30408">
    <property type="entry name" value="TYPE-1 RESTRICTION ENZYME ECOKI SPECIFICITY PROTEIN"/>
    <property type="match status" value="1"/>
</dbReference>
<dbReference type="RefSeq" id="WP_261614347.1">
    <property type="nucleotide sequence ID" value="NZ_JALIDZ010000001.1"/>
</dbReference>
<evidence type="ECO:0000259" key="5">
    <source>
        <dbReference type="Pfam" id="PF01420"/>
    </source>
</evidence>
<dbReference type="CDD" id="cd16961">
    <property type="entry name" value="RMtype1_S_TRD-CR_like"/>
    <property type="match status" value="1"/>
</dbReference>
<dbReference type="CDD" id="cd17250">
    <property type="entry name" value="RMtype1_S_Eco4255II_TRD2-CR2_like"/>
    <property type="match status" value="1"/>
</dbReference>